<dbReference type="PANTHER" id="PTHR24347">
    <property type="entry name" value="SERINE/THREONINE-PROTEIN KINASE"/>
    <property type="match status" value="1"/>
</dbReference>
<dbReference type="InterPro" id="IPR000719">
    <property type="entry name" value="Prot_kinase_dom"/>
</dbReference>
<evidence type="ECO:0000259" key="1">
    <source>
        <dbReference type="PROSITE" id="PS50011"/>
    </source>
</evidence>
<dbReference type="PROSITE" id="PS50011">
    <property type="entry name" value="PROTEIN_KINASE_DOM"/>
    <property type="match status" value="1"/>
</dbReference>
<dbReference type="GO" id="GO:0004672">
    <property type="term" value="F:protein kinase activity"/>
    <property type="evidence" value="ECO:0007669"/>
    <property type="project" value="InterPro"/>
</dbReference>
<keyword evidence="3" id="KW-1185">Reference proteome</keyword>
<protein>
    <recommendedName>
        <fullName evidence="1">Protein kinase domain-containing protein</fullName>
    </recommendedName>
</protein>
<dbReference type="Proteomes" id="UP000689195">
    <property type="component" value="Unassembled WGS sequence"/>
</dbReference>
<gene>
    <name evidence="2" type="ORF">PPENT_87.1.T0490287</name>
</gene>
<dbReference type="EMBL" id="CAJJDO010000049">
    <property type="protein sequence ID" value="CAD8168776.1"/>
    <property type="molecule type" value="Genomic_DNA"/>
</dbReference>
<evidence type="ECO:0000313" key="3">
    <source>
        <dbReference type="Proteomes" id="UP000689195"/>
    </source>
</evidence>
<comment type="caution">
    <text evidence="2">The sequence shown here is derived from an EMBL/GenBank/DDBJ whole genome shotgun (WGS) entry which is preliminary data.</text>
</comment>
<feature type="domain" description="Protein kinase" evidence="1">
    <location>
        <begin position="73"/>
        <end position="363"/>
    </location>
</feature>
<dbReference type="SMART" id="SM00220">
    <property type="entry name" value="S_TKc"/>
    <property type="match status" value="1"/>
</dbReference>
<evidence type="ECO:0000313" key="2">
    <source>
        <dbReference type="EMBL" id="CAD8168776.1"/>
    </source>
</evidence>
<dbReference type="GO" id="GO:0005524">
    <property type="term" value="F:ATP binding"/>
    <property type="evidence" value="ECO:0007669"/>
    <property type="project" value="InterPro"/>
</dbReference>
<dbReference type="AlphaFoldDB" id="A0A8S1V201"/>
<dbReference type="InterPro" id="IPR008271">
    <property type="entry name" value="Ser/Thr_kinase_AS"/>
</dbReference>
<dbReference type="OrthoDB" id="304102at2759"/>
<dbReference type="Pfam" id="PF00069">
    <property type="entry name" value="Pkinase"/>
    <property type="match status" value="1"/>
</dbReference>
<reference evidence="2" key="1">
    <citation type="submission" date="2021-01" db="EMBL/GenBank/DDBJ databases">
        <authorList>
            <consortium name="Genoscope - CEA"/>
            <person name="William W."/>
        </authorList>
    </citation>
    <scope>NUCLEOTIDE SEQUENCE</scope>
</reference>
<dbReference type="PROSITE" id="PS00108">
    <property type="entry name" value="PROTEIN_KINASE_ST"/>
    <property type="match status" value="1"/>
</dbReference>
<proteinExistence type="predicted"/>
<accession>A0A8S1V201</accession>
<name>A0A8S1V201_9CILI</name>
<sequence>MNSNQLMENSEKSEKSTIGYNCFNDQQLSVLESLNYRKTIQIMKNHIEIFQIAQRAPFHMSIMIKQYQNNRQEIQHDFAGSGGYGQVFYAENTFGIPCVVKVQKIDNIEEFIQQLNEYKIQQILNKIFPMNFVQLIDKVIILQENINTFISYAGLEIALTTLDVYSKQVKIEYEEFQSIYHQILKSIIKMHSLKIAHRDIKPSNIMYIINKGWVIGDFGCALKYEKSFGVFQIEGTTQYLPQKHRVQVLGNNFSKSKMDLFENDIYAFILTMLKIYKQDSTLYQLQNMLDVQNTYKQLPYEFQILNKNQSELQSYLERSVTKIPLQQQFYDERFNQIKIILRQISTKKENIIPILFNLFHFNYRTETLAYQNFIKNEAKNYDDLKMYIELMDPYFTVQSSIQIPQITSKTTFEQYEIVSEYWFRLGNINQQLKLCQQYQQFSQEHQFKLKLQELSILMFQEEYQLADQLIINLIDDEQNMDDVTFIQLQIIKAIRGRIWLEVADQFEYWVNESQNYVDYKENWLFLTLGNLSWLYKSSIIKHYYTPKDHKIQEIVKQENQVFTFSSTKQQRWIELCNWKGIDHVNSVKEMIEQLEQRGADIYGIKIFIQQLIRRIDMSDDKQKIINLFETAILYYEHHFQKSNYFWELYFHYSQYCFSIKEFEKSMEFALIALKLVDIDNQYYYIQIELIIIAILTKLNNFDQSKERISKIWQFIIKINSNKSRSILLQKLHSIFTLFFRNNQIVNLELIYKELSNYLEQEQDNSIILQCQRYRSDLAFFTQNRQQINQIYKSWIPFCLDTQDFDPQLFALFQKYVYIQQQLMKSDSEQQQYLSDLGKFNQNFIIYDDIIGLKGQEVLHIQNSQWQYLQGAEQLNKEQLFKQMAIQQQKYFEYNCYQDINIIQNLNNVIINYS</sequence>
<organism evidence="2 3">
    <name type="scientific">Paramecium pentaurelia</name>
    <dbReference type="NCBI Taxonomy" id="43138"/>
    <lineage>
        <taxon>Eukaryota</taxon>
        <taxon>Sar</taxon>
        <taxon>Alveolata</taxon>
        <taxon>Ciliophora</taxon>
        <taxon>Intramacronucleata</taxon>
        <taxon>Oligohymenophorea</taxon>
        <taxon>Peniculida</taxon>
        <taxon>Parameciidae</taxon>
        <taxon>Paramecium</taxon>
    </lineage>
</organism>